<name>A0AAV6HN88_9ERIC</name>
<dbReference type="SUPFAM" id="SSF54631">
    <property type="entry name" value="CBS-domain pair"/>
    <property type="match status" value="1"/>
</dbReference>
<dbReference type="Proteomes" id="UP000823749">
    <property type="component" value="Chromosome 13"/>
</dbReference>
<accession>A0AAV6HN88</accession>
<comment type="caution">
    <text evidence="3">The sequence shown here is derived from an EMBL/GenBank/DDBJ whole genome shotgun (WGS) entry which is preliminary data.</text>
</comment>
<dbReference type="Gene3D" id="3.10.580.10">
    <property type="entry name" value="CBS-domain"/>
    <property type="match status" value="2"/>
</dbReference>
<evidence type="ECO:0008006" key="5">
    <source>
        <dbReference type="Google" id="ProtNLM"/>
    </source>
</evidence>
<dbReference type="InterPro" id="IPR044751">
    <property type="entry name" value="Ion_transp-like_CBS"/>
</dbReference>
<keyword evidence="4" id="KW-1185">Reference proteome</keyword>
<dbReference type="FunFam" id="3.10.580.10:FF:000057">
    <property type="entry name" value="DUF21 domain-containing protein At5g52790"/>
    <property type="match status" value="1"/>
</dbReference>
<dbReference type="PANTHER" id="PTHR48459:SF1">
    <property type="entry name" value="CUE DOMAIN-CONTAINING PROTEIN"/>
    <property type="match status" value="1"/>
</dbReference>
<dbReference type="PANTHER" id="PTHR48459">
    <property type="entry name" value="CUE DOMAIN-CONTAINING PROTEIN"/>
    <property type="match status" value="1"/>
</dbReference>
<feature type="region of interest" description="Disordered" evidence="2">
    <location>
        <begin position="443"/>
        <end position="477"/>
    </location>
</feature>
<feature type="compositionally biased region" description="Polar residues" evidence="2">
    <location>
        <begin position="443"/>
        <end position="460"/>
    </location>
</feature>
<protein>
    <recommendedName>
        <fullName evidence="5">CBS domain-containing protein</fullName>
    </recommendedName>
</protein>
<dbReference type="CDD" id="cd04590">
    <property type="entry name" value="CBS_pair_CorC_HlyC_assoc"/>
    <property type="match status" value="1"/>
</dbReference>
<dbReference type="EMBL" id="JACTNZ010000013">
    <property type="protein sequence ID" value="KAG5514412.1"/>
    <property type="molecule type" value="Genomic_DNA"/>
</dbReference>
<evidence type="ECO:0000256" key="2">
    <source>
        <dbReference type="SAM" id="MobiDB-lite"/>
    </source>
</evidence>
<gene>
    <name evidence="3" type="ORF">RHGRI_035734</name>
</gene>
<dbReference type="InterPro" id="IPR046342">
    <property type="entry name" value="CBS_dom_sf"/>
</dbReference>
<proteinExistence type="predicted"/>
<sequence>MEYVQTAEEAMTPIESTFSLDVNSKLDWEAIGKILARGHSRVPVYSGNTTNIIGLLLVKNLLTVRAETETPVSAVSIRKMPRVPADMPLYDILNEFQKGSSHMAAVVKVKGKNRKPQPALGGENFEQIDSRNGNSQLTTPLLPNLHEKGDSVILDVDKVSMPIPANKLKYFPQNAASTNTWTRFSDDYEDGEVIGIITLEDVFEELLQEEIVDETDVYVDVHKRIRVAAAVVVARAPQNRKSTCHKPSGGQYKQSQIPKKDFEDDLIRDLIDLRDGVQFSLSRVAECLSAGGCFRVLNKAILVDTRVLRAVAIENSKDPDTAVEVVLTEVIPYLSKVAVEDGSAAEDTLQADSTYLDLDESTKTLSGSAYSKTNNYQDEVCRDDGNEESASSGKHEQSYVVGGSDVISLVPPIATPYANGADDHCNHVDLKTQETNYLQESGNVEFGSNQGSHASSTSSKHGYGGNNGTMNGNQVADSEDFDRACPCGSKTVIPGESHLEQSPIDLEVENAVVQLAPSPVQECIPDAPKGSLQLAVADLLYSDSEKPESSGAYDGSNKDVPSGDMVDFDDMVDFEDESAMNNVVTRSGQICRIDLLEDIIEDARNNKKTLFLAMESVISLMREVELQEKAAEQAKEEAARGGFDILIRVEDLKQMLQHAKEANNMHAGEVFGEKAILATEARELQSRLLSLADERDKSLAILDEMRQNIEERLETAETERKVAEEEKMEKEASARNALAEQQLIMEKVVEESKILKQEAEENSKLQEFLMDRGRFVDVLQGEISVICQDVKLLKEKFDERVPLSKSLSSSQTTCILASSSSSLKSMSPDLVPELAESSETAKKTSPSPSVDYHLSSGGEESDREDRKALTDDGWEFFDNREFDT</sequence>
<evidence type="ECO:0000313" key="3">
    <source>
        <dbReference type="EMBL" id="KAG5514412.1"/>
    </source>
</evidence>
<dbReference type="AlphaFoldDB" id="A0AAV6HN88"/>
<feature type="region of interest" description="Disordered" evidence="2">
    <location>
        <begin position="822"/>
        <end position="870"/>
    </location>
</feature>
<keyword evidence="1" id="KW-0175">Coiled coil</keyword>
<evidence type="ECO:0000313" key="4">
    <source>
        <dbReference type="Proteomes" id="UP000823749"/>
    </source>
</evidence>
<feature type="coiled-coil region" evidence="1">
    <location>
        <begin position="699"/>
        <end position="742"/>
    </location>
</feature>
<reference evidence="3 4" key="1">
    <citation type="submission" date="2020-08" db="EMBL/GenBank/DDBJ databases">
        <title>Plant Genome Project.</title>
        <authorList>
            <person name="Zhang R.-G."/>
        </authorList>
    </citation>
    <scope>NUCLEOTIDE SEQUENCE [LARGE SCALE GENOMIC DNA]</scope>
    <source>
        <strain evidence="3">WSP0</strain>
        <tissue evidence="3">Leaf</tissue>
    </source>
</reference>
<organism evidence="3 4">
    <name type="scientific">Rhododendron griersonianum</name>
    <dbReference type="NCBI Taxonomy" id="479676"/>
    <lineage>
        <taxon>Eukaryota</taxon>
        <taxon>Viridiplantae</taxon>
        <taxon>Streptophyta</taxon>
        <taxon>Embryophyta</taxon>
        <taxon>Tracheophyta</taxon>
        <taxon>Spermatophyta</taxon>
        <taxon>Magnoliopsida</taxon>
        <taxon>eudicotyledons</taxon>
        <taxon>Gunneridae</taxon>
        <taxon>Pentapetalae</taxon>
        <taxon>asterids</taxon>
        <taxon>Ericales</taxon>
        <taxon>Ericaceae</taxon>
        <taxon>Ericoideae</taxon>
        <taxon>Rhodoreae</taxon>
        <taxon>Rhododendron</taxon>
    </lineage>
</organism>
<evidence type="ECO:0000256" key="1">
    <source>
        <dbReference type="SAM" id="Coils"/>
    </source>
</evidence>
<feature type="region of interest" description="Disordered" evidence="2">
    <location>
        <begin position="376"/>
        <end position="398"/>
    </location>
</feature>